<dbReference type="PANTHER" id="PTHR35526:SF3">
    <property type="entry name" value="ANTI-SIGMA-F FACTOR RSBW"/>
    <property type="match status" value="1"/>
</dbReference>
<dbReference type="Gene3D" id="3.30.565.10">
    <property type="entry name" value="Histidine kinase-like ATPase, C-terminal domain"/>
    <property type="match status" value="1"/>
</dbReference>
<dbReference type="Proteomes" id="UP000248132">
    <property type="component" value="Unassembled WGS sequence"/>
</dbReference>
<organism evidence="3 4">
    <name type="scientific">Ruminiclostridium sufflavum DSM 19573</name>
    <dbReference type="NCBI Taxonomy" id="1121337"/>
    <lineage>
        <taxon>Bacteria</taxon>
        <taxon>Bacillati</taxon>
        <taxon>Bacillota</taxon>
        <taxon>Clostridia</taxon>
        <taxon>Eubacteriales</taxon>
        <taxon>Oscillospiraceae</taxon>
        <taxon>Ruminiclostridium</taxon>
    </lineage>
</organism>
<keyword evidence="3" id="KW-0808">Transferase</keyword>
<name>A0A318XKS5_9FIRM</name>
<dbReference type="InterPro" id="IPR036890">
    <property type="entry name" value="HATPase_C_sf"/>
</dbReference>
<dbReference type="OrthoDB" id="9767435at2"/>
<dbReference type="InterPro" id="IPR050267">
    <property type="entry name" value="Anti-sigma-factor_SerPK"/>
</dbReference>
<dbReference type="PANTHER" id="PTHR35526">
    <property type="entry name" value="ANTI-SIGMA-F FACTOR RSBW-RELATED"/>
    <property type="match status" value="1"/>
</dbReference>
<reference evidence="3 4" key="1">
    <citation type="submission" date="2018-06" db="EMBL/GenBank/DDBJ databases">
        <title>Genomic Encyclopedia of Type Strains, Phase I: the one thousand microbial genomes (KMG-I) project.</title>
        <authorList>
            <person name="Kyrpides N."/>
        </authorList>
    </citation>
    <scope>NUCLEOTIDE SEQUENCE [LARGE SCALE GENOMIC DNA]</scope>
    <source>
        <strain evidence="3 4">DSM 19573</strain>
    </source>
</reference>
<dbReference type="AlphaFoldDB" id="A0A318XKS5"/>
<dbReference type="SUPFAM" id="SSF55874">
    <property type="entry name" value="ATPase domain of HSP90 chaperone/DNA topoisomerase II/histidine kinase"/>
    <property type="match status" value="1"/>
</dbReference>
<dbReference type="CDD" id="cd16936">
    <property type="entry name" value="HATPase_RsbW-like"/>
    <property type="match status" value="1"/>
</dbReference>
<sequence>MKAVTYTIKQDVKALSGTIDLMLCDIMSEHIMSDEIVFEIRVVLNELITNAFCHGNKCECGKVAFVTFKVLRHDYLYLSVKDEGRGFDPEIKGYSKADYLEEANKLLCEHGRGLVIVDSLCNRIKFNKCGNKVSVLKYLQ</sequence>
<keyword evidence="1" id="KW-0723">Serine/threonine-protein kinase</keyword>
<evidence type="ECO:0000313" key="3">
    <source>
        <dbReference type="EMBL" id="PYG88118.1"/>
    </source>
</evidence>
<accession>A0A318XKS5</accession>
<evidence type="ECO:0000313" key="4">
    <source>
        <dbReference type="Proteomes" id="UP000248132"/>
    </source>
</evidence>
<gene>
    <name evidence="3" type="ORF">LY28_01449</name>
</gene>
<comment type="caution">
    <text evidence="3">The sequence shown here is derived from an EMBL/GenBank/DDBJ whole genome shotgun (WGS) entry which is preliminary data.</text>
</comment>
<dbReference type="InterPro" id="IPR003594">
    <property type="entry name" value="HATPase_dom"/>
</dbReference>
<dbReference type="GO" id="GO:0004674">
    <property type="term" value="F:protein serine/threonine kinase activity"/>
    <property type="evidence" value="ECO:0007669"/>
    <property type="project" value="UniProtKB-KW"/>
</dbReference>
<proteinExistence type="predicted"/>
<protein>
    <submittedName>
        <fullName evidence="3">Serine/threonine-protein kinase RsbW</fullName>
    </submittedName>
</protein>
<keyword evidence="3" id="KW-0418">Kinase</keyword>
<dbReference type="Pfam" id="PF13581">
    <property type="entry name" value="HATPase_c_2"/>
    <property type="match status" value="1"/>
</dbReference>
<evidence type="ECO:0000259" key="2">
    <source>
        <dbReference type="Pfam" id="PF13581"/>
    </source>
</evidence>
<feature type="domain" description="Histidine kinase/HSP90-like ATPase" evidence="2">
    <location>
        <begin position="25"/>
        <end position="135"/>
    </location>
</feature>
<keyword evidence="4" id="KW-1185">Reference proteome</keyword>
<dbReference type="RefSeq" id="WP_110461506.1">
    <property type="nucleotide sequence ID" value="NZ_QKMR01000007.1"/>
</dbReference>
<dbReference type="EMBL" id="QKMR01000007">
    <property type="protein sequence ID" value="PYG88118.1"/>
    <property type="molecule type" value="Genomic_DNA"/>
</dbReference>
<evidence type="ECO:0000256" key="1">
    <source>
        <dbReference type="ARBA" id="ARBA00022527"/>
    </source>
</evidence>